<dbReference type="PRINTS" id="PR00344">
    <property type="entry name" value="BCTRLSENSOR"/>
</dbReference>
<evidence type="ECO:0000313" key="5">
    <source>
        <dbReference type="EMBL" id="MEK8034279.1"/>
    </source>
</evidence>
<dbReference type="InterPro" id="IPR004358">
    <property type="entry name" value="Sig_transdc_His_kin-like_C"/>
</dbReference>
<gene>
    <name evidence="5" type="ORF">AACH06_25920</name>
</gene>
<dbReference type="SUPFAM" id="SSF47384">
    <property type="entry name" value="Homodimeric domain of signal transducing histidine kinase"/>
    <property type="match status" value="1"/>
</dbReference>
<dbReference type="Gene3D" id="1.10.287.130">
    <property type="match status" value="1"/>
</dbReference>
<dbReference type="SMART" id="SM00387">
    <property type="entry name" value="HATPase_c"/>
    <property type="match status" value="1"/>
</dbReference>
<sequence>MSQVDDYALTISKILGMIAHELRAPLARIMASAEVLQLGGLDPVAADSVETIIRNAEQASKRIGKLVRLADLKRVPPDRERFDALDVVAELARSHGVACSLKCDVDSVDLWSDETLFSQIVDNMIENAVKYGEPGSLKISVYRSDGRVFVDVHNKGTPIHDEDLAKVWTPFFRSRAGSKPGSGLGLAFVKLAASELGGHVRVTSSVEQGTTFTFAMPEH</sequence>
<dbReference type="PROSITE" id="PS50109">
    <property type="entry name" value="HIS_KIN"/>
    <property type="match status" value="1"/>
</dbReference>
<keyword evidence="3" id="KW-0597">Phosphoprotein</keyword>
<organism evidence="5 6">
    <name type="scientific">Ideonella lacteola</name>
    <dbReference type="NCBI Taxonomy" id="2984193"/>
    <lineage>
        <taxon>Bacteria</taxon>
        <taxon>Pseudomonadati</taxon>
        <taxon>Pseudomonadota</taxon>
        <taxon>Betaproteobacteria</taxon>
        <taxon>Burkholderiales</taxon>
        <taxon>Sphaerotilaceae</taxon>
        <taxon>Ideonella</taxon>
    </lineage>
</organism>
<dbReference type="EC" id="2.7.13.3" evidence="2"/>
<keyword evidence="5" id="KW-0418">Kinase</keyword>
<dbReference type="Gene3D" id="3.30.565.10">
    <property type="entry name" value="Histidine kinase-like ATPase, C-terminal domain"/>
    <property type="match status" value="1"/>
</dbReference>
<protein>
    <recommendedName>
        <fullName evidence="2">histidine kinase</fullName>
        <ecNumber evidence="2">2.7.13.3</ecNumber>
    </recommendedName>
</protein>
<dbReference type="PANTHER" id="PTHR43547:SF2">
    <property type="entry name" value="HYBRID SIGNAL TRANSDUCTION HISTIDINE KINASE C"/>
    <property type="match status" value="1"/>
</dbReference>
<feature type="domain" description="Histidine kinase" evidence="4">
    <location>
        <begin position="17"/>
        <end position="219"/>
    </location>
</feature>
<dbReference type="PANTHER" id="PTHR43547">
    <property type="entry name" value="TWO-COMPONENT HISTIDINE KINASE"/>
    <property type="match status" value="1"/>
</dbReference>
<name>A0ABU9BWZ7_9BURK</name>
<dbReference type="InterPro" id="IPR036890">
    <property type="entry name" value="HATPase_C_sf"/>
</dbReference>
<evidence type="ECO:0000256" key="1">
    <source>
        <dbReference type="ARBA" id="ARBA00000085"/>
    </source>
</evidence>
<dbReference type="Proteomes" id="UP001371218">
    <property type="component" value="Unassembled WGS sequence"/>
</dbReference>
<comment type="caution">
    <text evidence="5">The sequence shown here is derived from an EMBL/GenBank/DDBJ whole genome shotgun (WGS) entry which is preliminary data.</text>
</comment>
<keyword evidence="6" id="KW-1185">Reference proteome</keyword>
<dbReference type="GO" id="GO:0016301">
    <property type="term" value="F:kinase activity"/>
    <property type="evidence" value="ECO:0007669"/>
    <property type="project" value="UniProtKB-KW"/>
</dbReference>
<dbReference type="InterPro" id="IPR036097">
    <property type="entry name" value="HisK_dim/P_sf"/>
</dbReference>
<dbReference type="RefSeq" id="WP_341428706.1">
    <property type="nucleotide sequence ID" value="NZ_JBBUTG010000026.1"/>
</dbReference>
<keyword evidence="5" id="KW-0808">Transferase</keyword>
<reference evidence="5 6" key="1">
    <citation type="submission" date="2024-04" db="EMBL/GenBank/DDBJ databases">
        <title>Novel species of the genus Ideonella isolated from streams.</title>
        <authorList>
            <person name="Lu H."/>
        </authorList>
    </citation>
    <scope>NUCLEOTIDE SEQUENCE [LARGE SCALE GENOMIC DNA]</scope>
    <source>
        <strain evidence="5 6">DXS29W</strain>
    </source>
</reference>
<evidence type="ECO:0000259" key="4">
    <source>
        <dbReference type="PROSITE" id="PS50109"/>
    </source>
</evidence>
<dbReference type="Pfam" id="PF00512">
    <property type="entry name" value="HisKA"/>
    <property type="match status" value="1"/>
</dbReference>
<evidence type="ECO:0000256" key="2">
    <source>
        <dbReference type="ARBA" id="ARBA00012438"/>
    </source>
</evidence>
<dbReference type="InterPro" id="IPR005467">
    <property type="entry name" value="His_kinase_dom"/>
</dbReference>
<dbReference type="SUPFAM" id="SSF55874">
    <property type="entry name" value="ATPase domain of HSP90 chaperone/DNA topoisomerase II/histidine kinase"/>
    <property type="match status" value="1"/>
</dbReference>
<dbReference type="InterPro" id="IPR003594">
    <property type="entry name" value="HATPase_dom"/>
</dbReference>
<accession>A0ABU9BWZ7</accession>
<evidence type="ECO:0000256" key="3">
    <source>
        <dbReference type="ARBA" id="ARBA00022553"/>
    </source>
</evidence>
<evidence type="ECO:0000313" key="6">
    <source>
        <dbReference type="Proteomes" id="UP001371218"/>
    </source>
</evidence>
<dbReference type="SMART" id="SM00388">
    <property type="entry name" value="HisKA"/>
    <property type="match status" value="1"/>
</dbReference>
<dbReference type="Pfam" id="PF02518">
    <property type="entry name" value="HATPase_c"/>
    <property type="match status" value="1"/>
</dbReference>
<dbReference type="CDD" id="cd00082">
    <property type="entry name" value="HisKA"/>
    <property type="match status" value="1"/>
</dbReference>
<dbReference type="EMBL" id="JBBUTG010000026">
    <property type="protein sequence ID" value="MEK8034279.1"/>
    <property type="molecule type" value="Genomic_DNA"/>
</dbReference>
<dbReference type="InterPro" id="IPR003661">
    <property type="entry name" value="HisK_dim/P_dom"/>
</dbReference>
<proteinExistence type="predicted"/>
<comment type="catalytic activity">
    <reaction evidence="1">
        <text>ATP + protein L-histidine = ADP + protein N-phospho-L-histidine.</text>
        <dbReference type="EC" id="2.7.13.3"/>
    </reaction>
</comment>